<evidence type="ECO:0000313" key="3">
    <source>
        <dbReference type="EMBL" id="MDQ0290400.1"/>
    </source>
</evidence>
<sequence>MAKKISSTMIGVFVLCALTIFIWILFMLGGKSLFLRSATYHLYFDKSVKGLNLGAPVMFRGVRIGEVTDIRLLPYSREGDDLVSWPIQVTVELATNTLDVEQDDAVAADDSPLAQAWAKAIRASRAEDRMNEWFRRLVSDYGMRAQLQSLSLLTGQLYIELNFFEDSVVSDQVLADLDRHILPTRVSAFERFFMSLSKKEFGEQMDSMQLALAIVSDFIKRGDAEKVLKNVVEISENTRKLTSSMNLFLLPAIGTLSGVLEKADRTITGVEARLPQLFDGADASMTTWNTTLLRLSGKLEAVMDDTQLLVQHLDRTVTLEEGPAAELVTKLSGTLDGLDQALTDVSELSQTLQQRAAPNSPALLDLQGALQEVTRAAQSLRSLTDMLKRQPEALLRGK</sequence>
<dbReference type="RefSeq" id="WP_307261903.1">
    <property type="nucleotide sequence ID" value="NZ_JAUSVL010000001.1"/>
</dbReference>
<reference evidence="3" key="1">
    <citation type="submission" date="2023-07" db="EMBL/GenBank/DDBJ databases">
        <title>Genomic Encyclopedia of Type Strains, Phase IV (KMG-IV): sequencing the most valuable type-strain genomes for metagenomic binning, comparative biology and taxonomic classification.</title>
        <authorList>
            <person name="Goeker M."/>
        </authorList>
    </citation>
    <scope>NUCLEOTIDE SEQUENCE</scope>
    <source>
        <strain evidence="3">DSM 24202</strain>
    </source>
</reference>
<protein>
    <submittedName>
        <fullName evidence="3">Paraquat-inducible protein B</fullName>
    </submittedName>
</protein>
<keyword evidence="4" id="KW-1185">Reference proteome</keyword>
<keyword evidence="1" id="KW-0472">Membrane</keyword>
<gene>
    <name evidence="3" type="ORF">J3R75_002507</name>
</gene>
<evidence type="ECO:0000256" key="1">
    <source>
        <dbReference type="SAM" id="Phobius"/>
    </source>
</evidence>
<dbReference type="InterPro" id="IPR003399">
    <property type="entry name" value="Mce/MlaD"/>
</dbReference>
<accession>A0AAE3VHC2</accession>
<feature type="domain" description="Mce/MlaD" evidence="2">
    <location>
        <begin position="38"/>
        <end position="162"/>
    </location>
</feature>
<dbReference type="AlphaFoldDB" id="A0AAE3VHC2"/>
<proteinExistence type="predicted"/>
<evidence type="ECO:0000259" key="2">
    <source>
        <dbReference type="Pfam" id="PF02470"/>
    </source>
</evidence>
<keyword evidence="1" id="KW-1133">Transmembrane helix</keyword>
<dbReference type="Proteomes" id="UP001238163">
    <property type="component" value="Unassembled WGS sequence"/>
</dbReference>
<keyword evidence="1" id="KW-0812">Transmembrane</keyword>
<dbReference type="EMBL" id="JAUSVL010000001">
    <property type="protein sequence ID" value="MDQ0290400.1"/>
    <property type="molecule type" value="Genomic_DNA"/>
</dbReference>
<dbReference type="PANTHER" id="PTHR36698">
    <property type="entry name" value="BLL5892 PROTEIN"/>
    <property type="match status" value="1"/>
</dbReference>
<evidence type="ECO:0000313" key="4">
    <source>
        <dbReference type="Proteomes" id="UP001238163"/>
    </source>
</evidence>
<name>A0AAE3VHC2_9BACT</name>
<dbReference type="Pfam" id="PF02470">
    <property type="entry name" value="MlaD"/>
    <property type="match status" value="1"/>
</dbReference>
<feature type="transmembrane region" description="Helical" evidence="1">
    <location>
        <begin position="12"/>
        <end position="30"/>
    </location>
</feature>
<organism evidence="3 4">
    <name type="scientific">Oligosphaera ethanolica</name>
    <dbReference type="NCBI Taxonomy" id="760260"/>
    <lineage>
        <taxon>Bacteria</taxon>
        <taxon>Pseudomonadati</taxon>
        <taxon>Lentisphaerota</taxon>
        <taxon>Oligosphaeria</taxon>
        <taxon>Oligosphaerales</taxon>
        <taxon>Oligosphaeraceae</taxon>
        <taxon>Oligosphaera</taxon>
    </lineage>
</organism>
<dbReference type="PANTHER" id="PTHR36698:SF3">
    <property type="entry name" value="ABC-TYPE TRANSPORT AUXILIARY LIPOPROTEIN COMPONENT DOMAIN-CONTAINING PROTEIN"/>
    <property type="match status" value="1"/>
</dbReference>
<comment type="caution">
    <text evidence="3">The sequence shown here is derived from an EMBL/GenBank/DDBJ whole genome shotgun (WGS) entry which is preliminary data.</text>
</comment>